<evidence type="ECO:0000313" key="10">
    <source>
        <dbReference type="EMBL" id="TXF91512.1"/>
    </source>
</evidence>
<evidence type="ECO:0000256" key="2">
    <source>
        <dbReference type="ARBA" id="ARBA00022670"/>
    </source>
</evidence>
<evidence type="ECO:0000256" key="6">
    <source>
        <dbReference type="PIRSR" id="PIRSR623612-1"/>
    </source>
</evidence>
<dbReference type="PRINTS" id="PR00730">
    <property type="entry name" value="THERMOLYSIN"/>
</dbReference>
<name>A0A5C7FMY7_9BACT</name>
<dbReference type="NCBIfam" id="TIGR04183">
    <property type="entry name" value="Por_Secre_tail"/>
    <property type="match status" value="1"/>
</dbReference>
<comment type="caution">
    <text evidence="10">The sequence shown here is derived from an EMBL/GenBank/DDBJ whole genome shotgun (WGS) entry which is preliminary data.</text>
</comment>
<dbReference type="PANTHER" id="PTHR33794">
    <property type="entry name" value="BACILLOLYSIN"/>
    <property type="match status" value="1"/>
</dbReference>
<protein>
    <submittedName>
        <fullName evidence="10">T9SS type A sorting domain-containing protein</fullName>
    </submittedName>
</protein>
<sequence length="934" mass="102965">MKHIFFLLLLLCGGSTFAQPESKVANARKALVAANAVWQSETPRYASLRFENPLALPAADRAAAADLFLDTYGPAFNLTDTLQPRLLRETKGVDGRFYRRYQVVRNEVPVLGAEFTVELSAGGAIRGFSGTLPSSTFLAPAAAPIGHSTPVNFSDFARATLLAEHPQAMQWTVHEENAAWTRQNPWKNQPRDAFRLTRAFRVSEPAGSHEEMVYLDAGSGRLVFRHTLTCSLNRSLFHRNTASYNIVWQEGDPFPGSLNDEDQEMLLATAETYNLFARTFSRNSYDDENGKMQGVTNALLFNCPNASAGGDVVRHCTGVVADDVVAHEWSHNYTNSMNGLLYAYESGAINEAIADIFGECVDLLNGRDNDAGTHLARTGCNDGSSRWLIGEDITAVDTALRDLWLPECKNDPSDKESDNYSCEGATEDYGGVHTNSGLVNRAFTLLTDGGILNGDTIRAIGMTRALHLFQHANANYVTRVTDFFAFGDMLIRSAEDLIDVPLPELTLLDLPAMTSPDVFTRDEVREVIKAVRATQLQEERPCIELPTLLQNPPEPCAIAIGGYFSAVFHEGWERGLAAWDTTERPTNAATWDPKPWRTTVSLPDGRPGAGAFAPNPRAGNCRDDFDNGRADLTSPVISLPVEETEFVLTFDHYYAIQKDYDGGFLFMSRNGGGFLLIQNQHFLYNGYDGQLQSIINNDNPLAGRRAFNGADLNSTSGTWGQSIVDLTAAGAEPGDDIRLRWTMSHDGCDGWLGWFLDDVHVGFCGLTALPVDLLHFTARGGKDRVDLSWATTEEQNNAGFYVERRAEGETGFRELGFVAQGQEYTFADQEVLPGKTYVYRLRQTDTDGSYTCSRLVSARTQDAEKGLSAWPNPVRNVLYVRAGTTAETASLYDVKGRVVRKIALNNGFAEVDVITLKQGVYFLRVGDLVDKIIR</sequence>
<keyword evidence="3" id="KW-0378">Hydrolase</keyword>
<dbReference type="InterPro" id="IPR026444">
    <property type="entry name" value="Secre_tail"/>
</dbReference>
<dbReference type="Gene3D" id="1.10.390.10">
    <property type="entry name" value="Neutral Protease Domain 2"/>
    <property type="match status" value="1"/>
</dbReference>
<dbReference type="Gene3D" id="2.60.40.10">
    <property type="entry name" value="Immunoglobulins"/>
    <property type="match status" value="1"/>
</dbReference>
<dbReference type="Pfam" id="PF02868">
    <property type="entry name" value="Peptidase_M4_C"/>
    <property type="match status" value="1"/>
</dbReference>
<keyword evidence="11" id="KW-1185">Reference proteome</keyword>
<accession>A0A5C7FMY7</accession>
<evidence type="ECO:0000256" key="1">
    <source>
        <dbReference type="ARBA" id="ARBA00009388"/>
    </source>
</evidence>
<feature type="domain" description="Secretion system C-terminal sorting" evidence="9">
    <location>
        <begin position="870"/>
        <end position="927"/>
    </location>
</feature>
<dbReference type="SUPFAM" id="SSF55486">
    <property type="entry name" value="Metalloproteases ('zincins'), catalytic domain"/>
    <property type="match status" value="1"/>
</dbReference>
<dbReference type="GO" id="GO:0006508">
    <property type="term" value="P:proteolysis"/>
    <property type="evidence" value="ECO:0007669"/>
    <property type="project" value="UniProtKB-KW"/>
</dbReference>
<evidence type="ECO:0000256" key="4">
    <source>
        <dbReference type="ARBA" id="ARBA00022833"/>
    </source>
</evidence>
<comment type="similarity">
    <text evidence="1">Belongs to the peptidase M4 family.</text>
</comment>
<dbReference type="Gene3D" id="3.10.170.10">
    <property type="match status" value="1"/>
</dbReference>
<dbReference type="Proteomes" id="UP000321907">
    <property type="component" value="Unassembled WGS sequence"/>
</dbReference>
<evidence type="ECO:0000259" key="9">
    <source>
        <dbReference type="Pfam" id="PF18962"/>
    </source>
</evidence>
<evidence type="ECO:0000256" key="5">
    <source>
        <dbReference type="ARBA" id="ARBA00023049"/>
    </source>
</evidence>
<dbReference type="AlphaFoldDB" id="A0A5C7FMY7"/>
<dbReference type="RefSeq" id="WP_147929052.1">
    <property type="nucleotide sequence ID" value="NZ_VOXD01000002.1"/>
</dbReference>
<dbReference type="GO" id="GO:0004222">
    <property type="term" value="F:metalloendopeptidase activity"/>
    <property type="evidence" value="ECO:0007669"/>
    <property type="project" value="InterPro"/>
</dbReference>
<keyword evidence="2" id="KW-0645">Protease</keyword>
<evidence type="ECO:0000313" key="11">
    <source>
        <dbReference type="Proteomes" id="UP000321907"/>
    </source>
</evidence>
<keyword evidence="7" id="KW-0732">Signal</keyword>
<dbReference type="Pfam" id="PF18962">
    <property type="entry name" value="Por_Secre_tail"/>
    <property type="match status" value="1"/>
</dbReference>
<feature type="active site" description="Proton donor" evidence="6">
    <location>
        <position position="433"/>
    </location>
</feature>
<feature type="signal peptide" evidence="7">
    <location>
        <begin position="1"/>
        <end position="18"/>
    </location>
</feature>
<dbReference type="InterPro" id="IPR050728">
    <property type="entry name" value="Zinc_Metalloprotease_M4"/>
</dbReference>
<dbReference type="InterPro" id="IPR013783">
    <property type="entry name" value="Ig-like_fold"/>
</dbReference>
<evidence type="ECO:0000256" key="7">
    <source>
        <dbReference type="SAM" id="SignalP"/>
    </source>
</evidence>
<keyword evidence="5" id="KW-0482">Metalloprotease</keyword>
<gene>
    <name evidence="10" type="ORF">FUA23_02110</name>
</gene>
<evidence type="ECO:0000259" key="8">
    <source>
        <dbReference type="Pfam" id="PF02868"/>
    </source>
</evidence>
<reference evidence="10 11" key="1">
    <citation type="submission" date="2019-08" db="EMBL/GenBank/DDBJ databases">
        <title>Lewinella sp. strain SSH13 Genome sequencing and assembly.</title>
        <authorList>
            <person name="Kim I."/>
        </authorList>
    </citation>
    <scope>NUCLEOTIDE SEQUENCE [LARGE SCALE GENOMIC DNA]</scope>
    <source>
        <strain evidence="10 11">SSH13</strain>
    </source>
</reference>
<evidence type="ECO:0000256" key="3">
    <source>
        <dbReference type="ARBA" id="ARBA00022801"/>
    </source>
</evidence>
<dbReference type="EMBL" id="VOXD01000002">
    <property type="protein sequence ID" value="TXF91512.1"/>
    <property type="molecule type" value="Genomic_DNA"/>
</dbReference>
<proteinExistence type="inferred from homology"/>
<keyword evidence="4" id="KW-0862">Zinc</keyword>
<feature type="active site" evidence="6">
    <location>
        <position position="328"/>
    </location>
</feature>
<dbReference type="InterPro" id="IPR001570">
    <property type="entry name" value="Peptidase_M4_C_domain"/>
</dbReference>
<dbReference type="InterPro" id="IPR023612">
    <property type="entry name" value="Peptidase_M4"/>
</dbReference>
<feature type="chain" id="PRO_5023036572" evidence="7">
    <location>
        <begin position="19"/>
        <end position="934"/>
    </location>
</feature>
<organism evidence="10 11">
    <name type="scientific">Neolewinella aurantiaca</name>
    <dbReference type="NCBI Taxonomy" id="2602767"/>
    <lineage>
        <taxon>Bacteria</taxon>
        <taxon>Pseudomonadati</taxon>
        <taxon>Bacteroidota</taxon>
        <taxon>Saprospiria</taxon>
        <taxon>Saprospirales</taxon>
        <taxon>Lewinellaceae</taxon>
        <taxon>Neolewinella</taxon>
    </lineage>
</organism>
<dbReference type="OrthoDB" id="9792152at2"/>
<dbReference type="PANTHER" id="PTHR33794:SF1">
    <property type="entry name" value="BACILLOLYSIN"/>
    <property type="match status" value="1"/>
</dbReference>
<feature type="domain" description="Peptidase M4 C-terminal" evidence="8">
    <location>
        <begin position="339"/>
        <end position="497"/>
    </location>
</feature>
<dbReference type="InterPro" id="IPR027268">
    <property type="entry name" value="Peptidase_M4/M1_CTD_sf"/>
</dbReference>